<dbReference type="EMBL" id="FNQR01000021">
    <property type="protein sequence ID" value="SEB15981.1"/>
    <property type="molecule type" value="Genomic_DNA"/>
</dbReference>
<sequence>MSEARITFSNNETIIIREGDIFIPVQSIELDNETSSSMGKHCEIWSHTHDGLIPSITELLYKGQFFFNIEDKNTIYSTTSIVKVENL</sequence>
<organism evidence="1 2">
    <name type="scientific">Thalassobacillus cyri</name>
    <dbReference type="NCBI Taxonomy" id="571932"/>
    <lineage>
        <taxon>Bacteria</taxon>
        <taxon>Bacillati</taxon>
        <taxon>Bacillota</taxon>
        <taxon>Bacilli</taxon>
        <taxon>Bacillales</taxon>
        <taxon>Bacillaceae</taxon>
        <taxon>Thalassobacillus</taxon>
    </lineage>
</organism>
<dbReference type="RefSeq" id="WP_093046496.1">
    <property type="nucleotide sequence ID" value="NZ_FNQR01000021.1"/>
</dbReference>
<evidence type="ECO:0000313" key="2">
    <source>
        <dbReference type="Proteomes" id="UP000198584"/>
    </source>
</evidence>
<proteinExistence type="predicted"/>
<name>A0A1H4H2W7_9BACI</name>
<dbReference type="AlphaFoldDB" id="A0A1H4H2W7"/>
<reference evidence="1 2" key="1">
    <citation type="submission" date="2016-10" db="EMBL/GenBank/DDBJ databases">
        <authorList>
            <person name="de Groot N.N."/>
        </authorList>
    </citation>
    <scope>NUCLEOTIDE SEQUENCE [LARGE SCALE GENOMIC DNA]</scope>
    <source>
        <strain evidence="1 2">CCM7597</strain>
    </source>
</reference>
<dbReference type="Proteomes" id="UP000198584">
    <property type="component" value="Unassembled WGS sequence"/>
</dbReference>
<keyword evidence="2" id="KW-1185">Reference proteome</keyword>
<protein>
    <submittedName>
        <fullName evidence="1">Uncharacterized protein</fullName>
    </submittedName>
</protein>
<gene>
    <name evidence="1" type="ORF">SAMN05421743_12172</name>
</gene>
<dbReference type="OrthoDB" id="2990908at2"/>
<accession>A0A1H4H2W7</accession>
<evidence type="ECO:0000313" key="1">
    <source>
        <dbReference type="EMBL" id="SEB15981.1"/>
    </source>
</evidence>